<name>A0ABV6YD32_9HYPH</name>
<comment type="caution">
    <text evidence="1">The sequence shown here is derived from an EMBL/GenBank/DDBJ whole genome shotgun (WGS) entry which is preliminary data.</text>
</comment>
<evidence type="ECO:0000313" key="1">
    <source>
        <dbReference type="EMBL" id="MFC1459161.1"/>
    </source>
</evidence>
<reference evidence="1 2" key="1">
    <citation type="submission" date="2024-09" db="EMBL/GenBank/DDBJ databases">
        <title>Nodulacao em especies de Leguminosae Basais da Amazonia e Caracterizacao dos Rizobios e Bacterias Associadas aos Nodulos.</title>
        <authorList>
            <person name="Jambeiro I.C.A."/>
            <person name="Lopes I.S."/>
            <person name="Aguiar E.R.G.R."/>
            <person name="Santos A.F.J."/>
            <person name="Dos Santos J.M.F."/>
            <person name="Gross E."/>
        </authorList>
    </citation>
    <scope>NUCLEOTIDE SEQUENCE [LARGE SCALE GENOMIC DNA]</scope>
    <source>
        <strain evidence="1 2">BRUESC1165</strain>
    </source>
</reference>
<gene>
    <name evidence="1" type="ORF">ACETIH_21130</name>
</gene>
<sequence>MRELIKDTGVVAFSVKEIGNNAGSLKRLGLLGGAERATDSREPAPVGFDELVSRITKAKDEQVH</sequence>
<proteinExistence type="predicted"/>
<protein>
    <submittedName>
        <fullName evidence="1">Uncharacterized protein</fullName>
    </submittedName>
</protein>
<dbReference type="EMBL" id="JBHOMY010000082">
    <property type="protein sequence ID" value="MFC1459161.1"/>
    <property type="molecule type" value="Genomic_DNA"/>
</dbReference>
<organism evidence="1 2">
    <name type="scientific">Microvirga arabica</name>
    <dbReference type="NCBI Taxonomy" id="1128671"/>
    <lineage>
        <taxon>Bacteria</taxon>
        <taxon>Pseudomonadati</taxon>
        <taxon>Pseudomonadota</taxon>
        <taxon>Alphaproteobacteria</taxon>
        <taxon>Hyphomicrobiales</taxon>
        <taxon>Methylobacteriaceae</taxon>
        <taxon>Microvirga</taxon>
    </lineage>
</organism>
<dbReference type="RefSeq" id="WP_377030937.1">
    <property type="nucleotide sequence ID" value="NZ_JBHOMY010000082.1"/>
</dbReference>
<keyword evidence="2" id="KW-1185">Reference proteome</keyword>
<evidence type="ECO:0000313" key="2">
    <source>
        <dbReference type="Proteomes" id="UP001593940"/>
    </source>
</evidence>
<accession>A0ABV6YD32</accession>
<dbReference type="Proteomes" id="UP001593940">
    <property type="component" value="Unassembled WGS sequence"/>
</dbReference>